<dbReference type="Pfam" id="PF13639">
    <property type="entry name" value="zf-RING_2"/>
    <property type="match status" value="1"/>
</dbReference>
<gene>
    <name evidence="3" type="ORF">H310_06698</name>
</gene>
<dbReference type="STRING" id="157072.A0A024U597"/>
<keyword evidence="1" id="KW-0863">Zinc-finger</keyword>
<dbReference type="GO" id="GO:0006511">
    <property type="term" value="P:ubiquitin-dependent protein catabolic process"/>
    <property type="evidence" value="ECO:0007669"/>
    <property type="project" value="TreeGrafter"/>
</dbReference>
<dbReference type="GO" id="GO:0061630">
    <property type="term" value="F:ubiquitin protein ligase activity"/>
    <property type="evidence" value="ECO:0007669"/>
    <property type="project" value="TreeGrafter"/>
</dbReference>
<dbReference type="InterPro" id="IPR051826">
    <property type="entry name" value="E3_ubiquitin-ligase_domain"/>
</dbReference>
<sequence length="266" mass="30606">MPPSKQHSMTASPADRVHTTQDWVQCAHDDLKQVNVHTSALRMAYRDSDPFTVYTLIVSCASTKAWWVIRKRYSHFYALRQTLVEKMRTMSKTKSIYYSDLQLLLQPIVKFPFPKKCLRLDTVAIMTHRKNAFTTITTMLMQLRSAMLVLAVRQANNKALVDELNDLRSKLDTFLGVPDRQVVEEAHRMSLRSSSSSEPEHTHEPNDDECPICLFALKEPSENGIEERVVRMGCSHAFHESCVVQWLERKPSCPMCRQYAVDGVIF</sequence>
<dbReference type="InterPro" id="IPR013083">
    <property type="entry name" value="Znf_RING/FYVE/PHD"/>
</dbReference>
<dbReference type="Gene3D" id="3.30.40.10">
    <property type="entry name" value="Zinc/RING finger domain, C3HC4 (zinc finger)"/>
    <property type="match status" value="1"/>
</dbReference>
<evidence type="ECO:0000259" key="2">
    <source>
        <dbReference type="PROSITE" id="PS50089"/>
    </source>
</evidence>
<dbReference type="Gene3D" id="3.30.1520.10">
    <property type="entry name" value="Phox-like domain"/>
    <property type="match status" value="1"/>
</dbReference>
<dbReference type="VEuPathDB" id="FungiDB:H310_06698"/>
<dbReference type="PANTHER" id="PTHR22765">
    <property type="entry name" value="RING FINGER AND PROTEASE ASSOCIATED DOMAIN-CONTAINING"/>
    <property type="match status" value="1"/>
</dbReference>
<protein>
    <recommendedName>
        <fullName evidence="2">RING-type domain-containing protein</fullName>
    </recommendedName>
</protein>
<evidence type="ECO:0000256" key="1">
    <source>
        <dbReference type="PROSITE-ProRule" id="PRU00175"/>
    </source>
</evidence>
<dbReference type="PROSITE" id="PS50089">
    <property type="entry name" value="ZF_RING_2"/>
    <property type="match status" value="1"/>
</dbReference>
<dbReference type="SUPFAM" id="SSF64268">
    <property type="entry name" value="PX domain"/>
    <property type="match status" value="1"/>
</dbReference>
<reference evidence="3" key="1">
    <citation type="submission" date="2013-12" db="EMBL/GenBank/DDBJ databases">
        <title>The Genome Sequence of Aphanomyces invadans NJM9701.</title>
        <authorList>
            <consortium name="The Broad Institute Genomics Platform"/>
            <person name="Russ C."/>
            <person name="Tyler B."/>
            <person name="van West P."/>
            <person name="Dieguez-Uribeondo J."/>
            <person name="Young S.K."/>
            <person name="Zeng Q."/>
            <person name="Gargeya S."/>
            <person name="Fitzgerald M."/>
            <person name="Abouelleil A."/>
            <person name="Alvarado L."/>
            <person name="Chapman S.B."/>
            <person name="Gainer-Dewar J."/>
            <person name="Goldberg J."/>
            <person name="Griggs A."/>
            <person name="Gujja S."/>
            <person name="Hansen M."/>
            <person name="Howarth C."/>
            <person name="Imamovic A."/>
            <person name="Ireland A."/>
            <person name="Larimer J."/>
            <person name="McCowan C."/>
            <person name="Murphy C."/>
            <person name="Pearson M."/>
            <person name="Poon T.W."/>
            <person name="Priest M."/>
            <person name="Roberts A."/>
            <person name="Saif S."/>
            <person name="Shea T."/>
            <person name="Sykes S."/>
            <person name="Wortman J."/>
            <person name="Nusbaum C."/>
            <person name="Birren B."/>
        </authorList>
    </citation>
    <scope>NUCLEOTIDE SEQUENCE [LARGE SCALE GENOMIC DNA]</scope>
    <source>
        <strain evidence="3">NJM9701</strain>
    </source>
</reference>
<dbReference type="SMART" id="SM00184">
    <property type="entry name" value="RING"/>
    <property type="match status" value="1"/>
</dbReference>
<dbReference type="InterPro" id="IPR001841">
    <property type="entry name" value="Znf_RING"/>
</dbReference>
<dbReference type="RefSeq" id="XP_008870070.1">
    <property type="nucleotide sequence ID" value="XM_008871848.1"/>
</dbReference>
<keyword evidence="1" id="KW-0479">Metal-binding</keyword>
<dbReference type="EMBL" id="KI913963">
    <property type="protein sequence ID" value="ETW01072.1"/>
    <property type="molecule type" value="Genomic_DNA"/>
</dbReference>
<accession>A0A024U597</accession>
<organism evidence="3">
    <name type="scientific">Aphanomyces invadans</name>
    <dbReference type="NCBI Taxonomy" id="157072"/>
    <lineage>
        <taxon>Eukaryota</taxon>
        <taxon>Sar</taxon>
        <taxon>Stramenopiles</taxon>
        <taxon>Oomycota</taxon>
        <taxon>Saprolegniomycetes</taxon>
        <taxon>Saprolegniales</taxon>
        <taxon>Verrucalvaceae</taxon>
        <taxon>Aphanomyces</taxon>
    </lineage>
</organism>
<keyword evidence="1" id="KW-0862">Zinc</keyword>
<dbReference type="GeneID" id="20083748"/>
<dbReference type="PANTHER" id="PTHR22765:SF434">
    <property type="entry name" value="GB|AAD18119.1-RELATED"/>
    <property type="match status" value="1"/>
</dbReference>
<dbReference type="SUPFAM" id="SSF57850">
    <property type="entry name" value="RING/U-box"/>
    <property type="match status" value="1"/>
</dbReference>
<dbReference type="CDD" id="cd06093">
    <property type="entry name" value="PX_domain"/>
    <property type="match status" value="1"/>
</dbReference>
<evidence type="ECO:0000313" key="3">
    <source>
        <dbReference type="EMBL" id="ETW01072.1"/>
    </source>
</evidence>
<dbReference type="OrthoDB" id="62012at2759"/>
<name>A0A024U597_9STRA</name>
<dbReference type="eggNOG" id="KOG0802">
    <property type="taxonomic scope" value="Eukaryota"/>
</dbReference>
<dbReference type="GO" id="GO:0035091">
    <property type="term" value="F:phosphatidylinositol binding"/>
    <property type="evidence" value="ECO:0007669"/>
    <property type="project" value="InterPro"/>
</dbReference>
<dbReference type="AlphaFoldDB" id="A0A024U597"/>
<feature type="domain" description="RING-type" evidence="2">
    <location>
        <begin position="210"/>
        <end position="257"/>
    </location>
</feature>
<dbReference type="GO" id="GO:0008270">
    <property type="term" value="F:zinc ion binding"/>
    <property type="evidence" value="ECO:0007669"/>
    <property type="project" value="UniProtKB-KW"/>
</dbReference>
<proteinExistence type="predicted"/>
<dbReference type="InterPro" id="IPR036871">
    <property type="entry name" value="PX_dom_sf"/>
</dbReference>